<dbReference type="Pfam" id="PF00583">
    <property type="entry name" value="Acetyltransf_1"/>
    <property type="match status" value="1"/>
</dbReference>
<reference evidence="13" key="1">
    <citation type="submission" date="2023-10" db="EMBL/GenBank/DDBJ databases">
        <title>Genome assembly of Pristionchus species.</title>
        <authorList>
            <person name="Yoshida K."/>
            <person name="Sommer R.J."/>
        </authorList>
    </citation>
    <scope>NUCLEOTIDE SEQUENCE</scope>
    <source>
        <strain evidence="13">RS5133</strain>
    </source>
</reference>
<comment type="catalytic activity">
    <reaction evidence="9">
        <text>N-terminal L-methionyl-L-alanyl-[protein] + acetyl-CoA = N-terminal N(alpha)-acetyl-L-methionyl-L-alanyl-[protein] + CoA + H(+)</text>
        <dbReference type="Rhea" id="RHEA:50564"/>
        <dbReference type="Rhea" id="RHEA-COMP:12726"/>
        <dbReference type="Rhea" id="RHEA-COMP:12727"/>
        <dbReference type="ChEBI" id="CHEBI:15378"/>
        <dbReference type="ChEBI" id="CHEBI:57287"/>
        <dbReference type="ChEBI" id="CHEBI:57288"/>
        <dbReference type="ChEBI" id="CHEBI:133398"/>
        <dbReference type="ChEBI" id="CHEBI:133399"/>
        <dbReference type="EC" id="2.3.1.258"/>
    </reaction>
</comment>
<dbReference type="EMBL" id="BTSY01000006">
    <property type="protein sequence ID" value="GMT33558.1"/>
    <property type="molecule type" value="Genomic_DNA"/>
</dbReference>
<comment type="catalytic activity">
    <reaction evidence="8">
        <text>N-terminal L-methionyl-L-valyl-[protein] + acetyl-CoA = N-terminal N(alpha)-acetyl-L-methionyl-L-valyl-[protein] + CoA + H(+)</text>
        <dbReference type="Rhea" id="RHEA:50572"/>
        <dbReference type="Rhea" id="RHEA-COMP:12730"/>
        <dbReference type="Rhea" id="RHEA-COMP:12731"/>
        <dbReference type="ChEBI" id="CHEBI:15378"/>
        <dbReference type="ChEBI" id="CHEBI:57287"/>
        <dbReference type="ChEBI" id="CHEBI:57288"/>
        <dbReference type="ChEBI" id="CHEBI:133402"/>
        <dbReference type="ChEBI" id="CHEBI:133403"/>
        <dbReference type="EC" id="2.3.1.258"/>
    </reaction>
</comment>
<evidence type="ECO:0000256" key="5">
    <source>
        <dbReference type="ARBA" id="ARBA00048335"/>
    </source>
</evidence>
<comment type="catalytic activity">
    <reaction evidence="10">
        <text>N-terminal L-methionyl-L-leucyl-[protein] + acetyl-CoA = N-terminal N(alpha)-acetyl-L-methionyl-L-leucyl-[protein] + CoA + H(+)</text>
        <dbReference type="Rhea" id="RHEA:50520"/>
        <dbReference type="Rhea" id="RHEA-COMP:12711"/>
        <dbReference type="Rhea" id="RHEA-COMP:12712"/>
        <dbReference type="ChEBI" id="CHEBI:15378"/>
        <dbReference type="ChEBI" id="CHEBI:57287"/>
        <dbReference type="ChEBI" id="CHEBI:57288"/>
        <dbReference type="ChEBI" id="CHEBI:133377"/>
        <dbReference type="ChEBI" id="CHEBI:133378"/>
        <dbReference type="EC" id="2.3.1.258"/>
    </reaction>
</comment>
<sequence length="190" mass="21180">SNVLKDMSPAVDSGAGIDIAKLSINGGSNGKTQIGRSDMQLGEVTHHNVLQLKKLNQCVFPVSYNDKFYKEVTSAGELARLAYFNDVVVGAVCCREDKLDGEKSLYIMTLATLAPYRTRGVGKMLLEHVFSLCEKDPSVHAVHLHVQINNEVALNFYSKFGFEKKGVVDHYYKRIEPDSAFILVKKIERK</sequence>
<evidence type="ECO:0000256" key="4">
    <source>
        <dbReference type="ARBA" id="ARBA00048251"/>
    </source>
</evidence>
<dbReference type="Gene3D" id="3.40.630.30">
    <property type="match status" value="1"/>
</dbReference>
<comment type="catalytic activity">
    <reaction evidence="5">
        <text>N-terminal L-methionyl-L-tyrosyl-[protein] + acetyl-CoA = N-terminal N(alpha)-acetyl-L-methionyl-L-tyrosyl-[protein] + CoA + H(+)</text>
        <dbReference type="Rhea" id="RHEA:50532"/>
        <dbReference type="Rhea" id="RHEA-COMP:12717"/>
        <dbReference type="Rhea" id="RHEA-COMP:12718"/>
        <dbReference type="ChEBI" id="CHEBI:15378"/>
        <dbReference type="ChEBI" id="CHEBI:57287"/>
        <dbReference type="ChEBI" id="CHEBI:57288"/>
        <dbReference type="ChEBI" id="CHEBI:133384"/>
        <dbReference type="ChEBI" id="CHEBI:133385"/>
        <dbReference type="EC" id="2.3.1.258"/>
    </reaction>
</comment>
<dbReference type="PANTHER" id="PTHR42919:SF8">
    <property type="entry name" value="N-ALPHA-ACETYLTRANSFERASE 50"/>
    <property type="match status" value="1"/>
</dbReference>
<comment type="catalytic activity">
    <reaction evidence="7">
        <text>N-terminal L-methionyl-L-lysyl-[protein] + acetyl-CoA = N-terminal N(alpha)-acetyl-L-methionyl-L-lysyl-[protein] + CoA + H(+)</text>
        <dbReference type="Rhea" id="RHEA:50580"/>
        <dbReference type="Rhea" id="RHEA-COMP:12734"/>
        <dbReference type="Rhea" id="RHEA-COMP:12735"/>
        <dbReference type="ChEBI" id="CHEBI:15378"/>
        <dbReference type="ChEBI" id="CHEBI:57287"/>
        <dbReference type="ChEBI" id="CHEBI:57288"/>
        <dbReference type="ChEBI" id="CHEBI:133406"/>
        <dbReference type="ChEBI" id="CHEBI:133407"/>
        <dbReference type="EC" id="2.3.1.258"/>
    </reaction>
</comment>
<dbReference type="AlphaFoldDB" id="A0AAV5WQ86"/>
<gene>
    <name evidence="13" type="ORF">PFISCL1PPCAC_24855</name>
</gene>
<evidence type="ECO:0000259" key="12">
    <source>
        <dbReference type="PROSITE" id="PS51186"/>
    </source>
</evidence>
<dbReference type="InterPro" id="IPR051556">
    <property type="entry name" value="N-term/lysine_N-AcTrnsfr"/>
</dbReference>
<keyword evidence="14" id="KW-1185">Reference proteome</keyword>
<dbReference type="GO" id="GO:0007064">
    <property type="term" value="P:mitotic sister chromatid cohesion"/>
    <property type="evidence" value="ECO:0007669"/>
    <property type="project" value="TreeGrafter"/>
</dbReference>
<protein>
    <recommendedName>
        <fullName evidence="3">N-terminal methionine N(alpha)-acetyltransferase NatE</fullName>
        <ecNumber evidence="3">2.3.1.258</ecNumber>
    </recommendedName>
</protein>
<dbReference type="InterPro" id="IPR000182">
    <property type="entry name" value="GNAT_dom"/>
</dbReference>
<dbReference type="Proteomes" id="UP001432322">
    <property type="component" value="Unassembled WGS sequence"/>
</dbReference>
<evidence type="ECO:0000256" key="8">
    <source>
        <dbReference type="ARBA" id="ARBA00048799"/>
    </source>
</evidence>
<evidence type="ECO:0000256" key="6">
    <source>
        <dbReference type="ARBA" id="ARBA00048490"/>
    </source>
</evidence>
<evidence type="ECO:0000256" key="2">
    <source>
        <dbReference type="ARBA" id="ARBA00023315"/>
    </source>
</evidence>
<dbReference type="GO" id="GO:0120518">
    <property type="term" value="F:protein N-terminal-methionine acetyltransferase activity"/>
    <property type="evidence" value="ECO:0007669"/>
    <property type="project" value="UniProtKB-EC"/>
</dbReference>
<feature type="non-terminal residue" evidence="13">
    <location>
        <position position="1"/>
    </location>
</feature>
<dbReference type="SUPFAM" id="SSF55729">
    <property type="entry name" value="Acyl-CoA N-acyltransferases (Nat)"/>
    <property type="match status" value="1"/>
</dbReference>
<evidence type="ECO:0000256" key="10">
    <source>
        <dbReference type="ARBA" id="ARBA00049103"/>
    </source>
</evidence>
<dbReference type="InterPro" id="IPR016181">
    <property type="entry name" value="Acyl_CoA_acyltransferase"/>
</dbReference>
<dbReference type="PANTHER" id="PTHR42919">
    <property type="entry name" value="N-ALPHA-ACETYLTRANSFERASE"/>
    <property type="match status" value="1"/>
</dbReference>
<comment type="catalytic activity">
    <reaction evidence="4">
        <text>N-terminal L-methionyl-L-seryl-[protein] + acetyl-CoA = N-terminal N(alpha)-acetyl-L-methionyl-L-seryl-[protein] + CoA + H(+)</text>
        <dbReference type="Rhea" id="RHEA:50568"/>
        <dbReference type="Rhea" id="RHEA-COMP:12728"/>
        <dbReference type="Rhea" id="RHEA-COMP:12729"/>
        <dbReference type="ChEBI" id="CHEBI:15378"/>
        <dbReference type="ChEBI" id="CHEBI:57287"/>
        <dbReference type="ChEBI" id="CHEBI:57288"/>
        <dbReference type="ChEBI" id="CHEBI:133400"/>
        <dbReference type="ChEBI" id="CHEBI:133401"/>
        <dbReference type="EC" id="2.3.1.258"/>
    </reaction>
</comment>
<comment type="caution">
    <text evidence="13">The sequence shown here is derived from an EMBL/GenBank/DDBJ whole genome shotgun (WGS) entry which is preliminary data.</text>
</comment>
<accession>A0AAV5WQ86</accession>
<name>A0AAV5WQ86_9BILA</name>
<evidence type="ECO:0000313" key="13">
    <source>
        <dbReference type="EMBL" id="GMT33558.1"/>
    </source>
</evidence>
<dbReference type="CDD" id="cd04301">
    <property type="entry name" value="NAT_SF"/>
    <property type="match status" value="1"/>
</dbReference>
<feature type="domain" description="N-acetyltransferase" evidence="12">
    <location>
        <begin position="39"/>
        <end position="188"/>
    </location>
</feature>
<evidence type="ECO:0000256" key="3">
    <source>
        <dbReference type="ARBA" id="ARBA00039121"/>
    </source>
</evidence>
<comment type="catalytic activity">
    <reaction evidence="6">
        <text>N-terminal L-methionyl-L-phenylalanyl-[protein] + acetyl-CoA = N-terminal N(alpha)-acetyl-L-methionyl-L-phenylalanyl-[protein] + CoA + H(+)</text>
        <dbReference type="Rhea" id="RHEA:50528"/>
        <dbReference type="Rhea" id="RHEA-COMP:12715"/>
        <dbReference type="Rhea" id="RHEA-COMP:12716"/>
        <dbReference type="ChEBI" id="CHEBI:15378"/>
        <dbReference type="ChEBI" id="CHEBI:57287"/>
        <dbReference type="ChEBI" id="CHEBI:57288"/>
        <dbReference type="ChEBI" id="CHEBI:133382"/>
        <dbReference type="ChEBI" id="CHEBI:133383"/>
        <dbReference type="EC" id="2.3.1.258"/>
    </reaction>
</comment>
<dbReference type="FunFam" id="3.40.630.30:FF:000006">
    <property type="entry name" value="Putative n-alpha-acetyltransferase 50"/>
    <property type="match status" value="1"/>
</dbReference>
<evidence type="ECO:0000313" key="14">
    <source>
        <dbReference type="Proteomes" id="UP001432322"/>
    </source>
</evidence>
<evidence type="ECO:0000256" key="9">
    <source>
        <dbReference type="ARBA" id="ARBA00049002"/>
    </source>
</evidence>
<dbReference type="EC" id="2.3.1.258" evidence="3"/>
<dbReference type="GO" id="GO:0031415">
    <property type="term" value="C:NatA complex"/>
    <property type="evidence" value="ECO:0007669"/>
    <property type="project" value="TreeGrafter"/>
</dbReference>
<evidence type="ECO:0000256" key="7">
    <source>
        <dbReference type="ARBA" id="ARBA00048618"/>
    </source>
</evidence>
<keyword evidence="1" id="KW-0808">Transferase</keyword>
<evidence type="ECO:0000256" key="1">
    <source>
        <dbReference type="ARBA" id="ARBA00022679"/>
    </source>
</evidence>
<keyword evidence="2" id="KW-0012">Acyltransferase</keyword>
<dbReference type="PROSITE" id="PS51186">
    <property type="entry name" value="GNAT"/>
    <property type="match status" value="1"/>
</dbReference>
<organism evidence="13 14">
    <name type="scientific">Pristionchus fissidentatus</name>
    <dbReference type="NCBI Taxonomy" id="1538716"/>
    <lineage>
        <taxon>Eukaryota</taxon>
        <taxon>Metazoa</taxon>
        <taxon>Ecdysozoa</taxon>
        <taxon>Nematoda</taxon>
        <taxon>Chromadorea</taxon>
        <taxon>Rhabditida</taxon>
        <taxon>Rhabditina</taxon>
        <taxon>Diplogasteromorpha</taxon>
        <taxon>Diplogasteroidea</taxon>
        <taxon>Neodiplogasteridae</taxon>
        <taxon>Pristionchus</taxon>
    </lineage>
</organism>
<proteinExistence type="predicted"/>
<comment type="catalytic activity">
    <reaction evidence="11">
        <text>N-terminal L-methionyl-L-threonyl-[protein] + acetyl-CoA = N-terminal N(alpha)-acetyl-L-methionyl-L-threonyl-[protein] + CoA + H(+)</text>
        <dbReference type="Rhea" id="RHEA:50576"/>
        <dbReference type="Rhea" id="RHEA-COMP:12732"/>
        <dbReference type="Rhea" id="RHEA-COMP:12733"/>
        <dbReference type="ChEBI" id="CHEBI:15378"/>
        <dbReference type="ChEBI" id="CHEBI:57287"/>
        <dbReference type="ChEBI" id="CHEBI:57288"/>
        <dbReference type="ChEBI" id="CHEBI:133404"/>
        <dbReference type="ChEBI" id="CHEBI:133405"/>
        <dbReference type="EC" id="2.3.1.258"/>
    </reaction>
</comment>
<evidence type="ECO:0000256" key="11">
    <source>
        <dbReference type="ARBA" id="ARBA00049454"/>
    </source>
</evidence>